<evidence type="ECO:0000313" key="2">
    <source>
        <dbReference type="Proteomes" id="UP000475862"/>
    </source>
</evidence>
<sequence>MKHAIGFFRVKLYFKIKKTRQHYYFVLSYYYRHAVVHVMSKFKTSSADKLCLTHDIMPSGICRLLHCDQNHNQKFIVYTKNYILNFSNNFLDLILSSKNERIKKKVDRFYIEHIMMSLWADGQVGNALLYSLYQVDLGHGLEYYGIMFSKYAPTLVNVERLFSNLKKDIVNEVTNNESLQLKFSMFPKYKQMLENFPSQLDCHFLYRISFSKYLAYFKEFEICIRFCLESKTIRIQPGGGPDPPLDHAILLKSFHQNVLIIIIIRVEREQKNNI</sequence>
<organism evidence="1 2">
    <name type="scientific">Aphis glycines</name>
    <name type="common">Soybean aphid</name>
    <dbReference type="NCBI Taxonomy" id="307491"/>
    <lineage>
        <taxon>Eukaryota</taxon>
        <taxon>Metazoa</taxon>
        <taxon>Ecdysozoa</taxon>
        <taxon>Arthropoda</taxon>
        <taxon>Hexapoda</taxon>
        <taxon>Insecta</taxon>
        <taxon>Pterygota</taxon>
        <taxon>Neoptera</taxon>
        <taxon>Paraneoptera</taxon>
        <taxon>Hemiptera</taxon>
        <taxon>Sternorrhyncha</taxon>
        <taxon>Aphidomorpha</taxon>
        <taxon>Aphidoidea</taxon>
        <taxon>Aphididae</taxon>
        <taxon>Aphidini</taxon>
        <taxon>Aphis</taxon>
        <taxon>Aphis</taxon>
    </lineage>
</organism>
<reference evidence="1 2" key="1">
    <citation type="submission" date="2019-08" db="EMBL/GenBank/DDBJ databases">
        <title>The genome of the soybean aphid Biotype 1, its phylome, world population structure and adaptation to the North American continent.</title>
        <authorList>
            <person name="Giordano R."/>
            <person name="Donthu R.K."/>
            <person name="Hernandez A.G."/>
            <person name="Wright C.L."/>
            <person name="Zimin A.V."/>
        </authorList>
    </citation>
    <scope>NUCLEOTIDE SEQUENCE [LARGE SCALE GENOMIC DNA]</scope>
    <source>
        <tissue evidence="1">Whole aphids</tissue>
    </source>
</reference>
<proteinExistence type="predicted"/>
<accession>A0A6G0U4C2</accession>
<dbReference type="Proteomes" id="UP000475862">
    <property type="component" value="Unassembled WGS sequence"/>
</dbReference>
<dbReference type="AlphaFoldDB" id="A0A6G0U4C2"/>
<gene>
    <name evidence="1" type="ORF">AGLY_001660</name>
</gene>
<dbReference type="EMBL" id="VYZN01000003">
    <property type="protein sequence ID" value="KAE9543971.1"/>
    <property type="molecule type" value="Genomic_DNA"/>
</dbReference>
<evidence type="ECO:0000313" key="1">
    <source>
        <dbReference type="EMBL" id="KAE9543971.1"/>
    </source>
</evidence>
<name>A0A6G0U4C2_APHGL</name>
<comment type="caution">
    <text evidence="1">The sequence shown here is derived from an EMBL/GenBank/DDBJ whole genome shotgun (WGS) entry which is preliminary data.</text>
</comment>
<protein>
    <submittedName>
        <fullName evidence="1">Uncharacterized protein</fullName>
    </submittedName>
</protein>
<keyword evidence="2" id="KW-1185">Reference proteome</keyword>